<name>A0A9P4GZB6_9PLEO</name>
<dbReference type="PANTHER" id="PTHR35391:SF7">
    <property type="entry name" value="C2H2-TYPE DOMAIN-CONTAINING PROTEIN"/>
    <property type="match status" value="1"/>
</dbReference>
<accession>A0A9P4GZB6</accession>
<organism evidence="2 3">
    <name type="scientific">Setomelanomma holmii</name>
    <dbReference type="NCBI Taxonomy" id="210430"/>
    <lineage>
        <taxon>Eukaryota</taxon>
        <taxon>Fungi</taxon>
        <taxon>Dikarya</taxon>
        <taxon>Ascomycota</taxon>
        <taxon>Pezizomycotina</taxon>
        <taxon>Dothideomycetes</taxon>
        <taxon>Pleosporomycetidae</taxon>
        <taxon>Pleosporales</taxon>
        <taxon>Pleosporineae</taxon>
        <taxon>Phaeosphaeriaceae</taxon>
        <taxon>Setomelanomma</taxon>
    </lineage>
</organism>
<protein>
    <submittedName>
        <fullName evidence="2">Uncharacterized protein</fullName>
    </submittedName>
</protein>
<dbReference type="AlphaFoldDB" id="A0A9P4GZB6"/>
<reference evidence="2" key="1">
    <citation type="journal article" date="2020" name="Stud. Mycol.">
        <title>101 Dothideomycetes genomes: a test case for predicting lifestyles and emergence of pathogens.</title>
        <authorList>
            <person name="Haridas S."/>
            <person name="Albert R."/>
            <person name="Binder M."/>
            <person name="Bloem J."/>
            <person name="Labutti K."/>
            <person name="Salamov A."/>
            <person name="Andreopoulos B."/>
            <person name="Baker S."/>
            <person name="Barry K."/>
            <person name="Bills G."/>
            <person name="Bluhm B."/>
            <person name="Cannon C."/>
            <person name="Castanera R."/>
            <person name="Culley D."/>
            <person name="Daum C."/>
            <person name="Ezra D."/>
            <person name="Gonzalez J."/>
            <person name="Henrissat B."/>
            <person name="Kuo A."/>
            <person name="Liang C."/>
            <person name="Lipzen A."/>
            <person name="Lutzoni F."/>
            <person name="Magnuson J."/>
            <person name="Mondo S."/>
            <person name="Nolan M."/>
            <person name="Ohm R."/>
            <person name="Pangilinan J."/>
            <person name="Park H.-J."/>
            <person name="Ramirez L."/>
            <person name="Alfaro M."/>
            <person name="Sun H."/>
            <person name="Tritt A."/>
            <person name="Yoshinaga Y."/>
            <person name="Zwiers L.-H."/>
            <person name="Turgeon B."/>
            <person name="Goodwin S."/>
            <person name="Spatafora J."/>
            <person name="Crous P."/>
            <person name="Grigoriev I."/>
        </authorList>
    </citation>
    <scope>NUCLEOTIDE SEQUENCE</scope>
    <source>
        <strain evidence="2">CBS 110217</strain>
    </source>
</reference>
<evidence type="ECO:0000313" key="2">
    <source>
        <dbReference type="EMBL" id="KAF2024730.1"/>
    </source>
</evidence>
<dbReference type="Proteomes" id="UP000799777">
    <property type="component" value="Unassembled WGS sequence"/>
</dbReference>
<keyword evidence="3" id="KW-1185">Reference proteome</keyword>
<comment type="caution">
    <text evidence="2">The sequence shown here is derived from an EMBL/GenBank/DDBJ whole genome shotgun (WGS) entry which is preliminary data.</text>
</comment>
<feature type="compositionally biased region" description="Basic and acidic residues" evidence="1">
    <location>
        <begin position="714"/>
        <end position="727"/>
    </location>
</feature>
<feature type="region of interest" description="Disordered" evidence="1">
    <location>
        <begin position="535"/>
        <end position="584"/>
    </location>
</feature>
<feature type="region of interest" description="Disordered" evidence="1">
    <location>
        <begin position="408"/>
        <end position="455"/>
    </location>
</feature>
<feature type="compositionally biased region" description="Acidic residues" evidence="1">
    <location>
        <begin position="408"/>
        <end position="418"/>
    </location>
</feature>
<evidence type="ECO:0000256" key="1">
    <source>
        <dbReference type="SAM" id="MobiDB-lite"/>
    </source>
</evidence>
<dbReference type="EMBL" id="ML978286">
    <property type="protein sequence ID" value="KAF2024730.1"/>
    <property type="molecule type" value="Genomic_DNA"/>
</dbReference>
<sequence>MASPPDAPAGLISKIVHEVARVFLSLAKAITVEEHFAAQVSPTAIHDELSRFKMWVGNIAAHRKGRRSLEYRLRDAENLKREVHRVFKDLVAALRNGLAIVKREKTPWDEKEFSDTDLNVSDNDLQEDTELKQIRASITTFVTSLFRLSMAIRDAAPTSQSSKIFTVDKYYFEQHDINHVQTKYPDCAEYLSERLGRAISGRRQYLSYREEHHKKLAKHVEKIGFEEPRNGEIFKIAEQIHIPLTASQHTSNSTEATPMPQLDRQNSIKILDEDDGASQTSFAPSVNAAIRVPALSREARENEFSTIVGTNGSNMSWKHIGHSGNALNLAEKVFSVQQDFEEHIRKTHADLQGMLSAMKRTSAKFAELTENVSCPLYKKGMSLRGLHKHLASHQQQLALFALPPNLDETEEEEVEDDQERSSREVDTEDISDIRESDNPDAVDEPLAGGCSSSPEQVEPARALFVEKGTTRMPKSIVMKVAVVALAYPFEEEVSIYVQVHRAFQLTTAQDGFIVITRALEPEHIDELVEVSGNYKQSHDAEINNSNNDDSEHEREQRLHLEKISDESPPMTDVGDYDQREDRETPEAAMRKRLTDFGFVETMIQQGELEDGNTNLVADAMSAVGPPLNEPADQKTLPADNPPAPLTNPKIHRDHLDLETLHYYDIAYEIDETDPNYFVVLRELSNRETEVLFEHTRRLRGQKRVENFPEYKSYKSTGETREEERLDEPAEMSGGEDPHVTKTRSISNEEFARLVHAHRTRLNETTPTADAVGPAGDEEARSLESIAEGREPGISVILEVEELTDAANGMLNAADSPAMPRTELDTAAILRQGLLSAEQTYTVTDLEDQVRTLWPIMHQQQAALARARAQAQSQATSSGVAVPEPDVESHDDVSYGYGPNEVSNESRTGTQAFHTAPWSESDRYSSKGIKVIHRYSCGHQLTEIASSATAKHHDYQDNLPYKTRTVRHDDMCEDCDLYLEWIQEHRNEESKQMDMIAEKRSSSQDATGFDIRSNHSQVTRFREGKEPPIKLHFSAGSHPKYPKGHRQYLDEQTMAFYNMPYERDVDPNYFIWLQKCDQKQMDVMFEHTRRLRSESASKEESMSNKDKVRLGGLRDSEMAERLAKLRKKA</sequence>
<proteinExistence type="predicted"/>
<evidence type="ECO:0000313" key="3">
    <source>
        <dbReference type="Proteomes" id="UP000799777"/>
    </source>
</evidence>
<gene>
    <name evidence="2" type="ORF">EK21DRAFT_93852</name>
</gene>
<feature type="region of interest" description="Disordered" evidence="1">
    <location>
        <begin position="714"/>
        <end position="742"/>
    </location>
</feature>
<feature type="compositionally biased region" description="Basic and acidic residues" evidence="1">
    <location>
        <begin position="419"/>
        <end position="437"/>
    </location>
</feature>
<dbReference type="OrthoDB" id="6133115at2759"/>
<feature type="compositionally biased region" description="Basic and acidic residues" evidence="1">
    <location>
        <begin position="549"/>
        <end position="565"/>
    </location>
</feature>
<feature type="region of interest" description="Disordered" evidence="1">
    <location>
        <begin position="1090"/>
        <end position="1114"/>
    </location>
</feature>
<dbReference type="PANTHER" id="PTHR35391">
    <property type="entry name" value="C2H2-TYPE DOMAIN-CONTAINING PROTEIN-RELATED"/>
    <property type="match status" value="1"/>
</dbReference>